<feature type="region of interest" description="Disordered" evidence="4">
    <location>
        <begin position="288"/>
        <end position="420"/>
    </location>
</feature>
<sequence length="783" mass="90360">MSFPPSLPPNNPLFPPGFPPPNVPQLPRFPIPMAGLARPLVPLPMGVTVPAGVTSISAPPVRKQNTAVIAAPPVIAVNPQPTMLYAQTNPLLPKVQTAPAAVLSLPDSNKKLAITTVFVGNITDRASDMLIRQLLSKCGSVHNWKRIQGPDGKLQAFGFCDYADPESAMRAIRLLHEFTISDKKLIVKADAKTQEKLDEYNKNIKSGDGDKNDLDEEDKIIKGQLLYVLREHEIELSKEPDNKEKKNRHNKDKDPKLENLSDMDIEDDKRNLIHREIDKFRDTYKKYDEEKEEEKRKKEEERTRRSDRRGDSKKRSRSRDRDGDSRSRRKGGSSKDDRDRRNRDRRSSSYELETLERDRSESPVDEEESLIRRRRQEQNREKEISYQRRLRDWESREKRKAREYERERQKELRRKKEEEIEKQKLKQFLQDYDDSKHDEKYYSGKALLQRQMERRKEIEQDEYERSQERKELEELRKKLNQEGHPDPESEVRKRFHVGDSSNELDRLNSLMDEVRSKNLFTGDDDSQGSALNAVGGQSVKTFGFAGMKISTGQNLDVATNGGTTHSDAAIVNSDRMTLISAQQNNKHQQGSSSSSHISKSMIDAAKRKKITVSDVFNSNDDDDINSLARKRRPPPNTLFEDSNTDSNLSTTSNTRQQMSATVNSSSQMTQEEKKIQIKNLIDKIPTSKSELFSYVLDWDLLDNNLMERRIRPWISKKIRDYIGEEETTFLDFICQKLLAKAEAQSLLDDVAMVLDDEAQVFVVKLWRLLIYEIEAKKLGLNKY</sequence>
<feature type="compositionally biased region" description="Low complexity" evidence="4">
    <location>
        <begin position="644"/>
        <end position="654"/>
    </location>
</feature>
<dbReference type="Gene3D" id="3.30.70.330">
    <property type="match status" value="1"/>
</dbReference>
<dbReference type="Gene3D" id="1.20.1390.10">
    <property type="entry name" value="PWI domain"/>
    <property type="match status" value="1"/>
</dbReference>
<keyword evidence="8" id="KW-1185">Reference proteome</keyword>
<organism evidence="7 8">
    <name type="scientific">Dermatophagoides pteronyssinus</name>
    <name type="common">European house dust mite</name>
    <dbReference type="NCBI Taxonomy" id="6956"/>
    <lineage>
        <taxon>Eukaryota</taxon>
        <taxon>Metazoa</taxon>
        <taxon>Ecdysozoa</taxon>
        <taxon>Arthropoda</taxon>
        <taxon>Chelicerata</taxon>
        <taxon>Arachnida</taxon>
        <taxon>Acari</taxon>
        <taxon>Acariformes</taxon>
        <taxon>Sarcoptiformes</taxon>
        <taxon>Astigmata</taxon>
        <taxon>Psoroptidia</taxon>
        <taxon>Analgoidea</taxon>
        <taxon>Pyroglyphidae</taxon>
        <taxon>Dermatophagoidinae</taxon>
        <taxon>Dermatophagoides</taxon>
    </lineage>
</organism>
<name>A0ABQ8JVZ8_DERPT</name>
<dbReference type="SMART" id="SM00360">
    <property type="entry name" value="RRM"/>
    <property type="match status" value="1"/>
</dbReference>
<feature type="compositionally biased region" description="Basic and acidic residues" evidence="4">
    <location>
        <begin position="288"/>
        <end position="310"/>
    </location>
</feature>
<feature type="region of interest" description="Disordered" evidence="4">
    <location>
        <begin position="581"/>
        <end position="600"/>
    </location>
</feature>
<feature type="compositionally biased region" description="Basic and acidic residues" evidence="4">
    <location>
        <begin position="376"/>
        <end position="420"/>
    </location>
</feature>
<dbReference type="InterPro" id="IPR036483">
    <property type="entry name" value="PWI_dom_sf"/>
</dbReference>
<feature type="compositionally biased region" description="Basic and acidic residues" evidence="4">
    <location>
        <begin position="333"/>
        <end position="362"/>
    </location>
</feature>
<protein>
    <submittedName>
        <fullName evidence="7">RNA-binding protein 25</fullName>
    </submittedName>
</protein>
<evidence type="ECO:0000256" key="2">
    <source>
        <dbReference type="ARBA" id="ARBA00022884"/>
    </source>
</evidence>
<dbReference type="InterPro" id="IPR002483">
    <property type="entry name" value="PWI_dom"/>
</dbReference>
<reference evidence="7 8" key="1">
    <citation type="journal article" date="2018" name="J. Allergy Clin. Immunol.">
        <title>High-quality assembly of Dermatophagoides pteronyssinus genome and transcriptome reveals a wide range of novel allergens.</title>
        <authorList>
            <person name="Liu X.Y."/>
            <person name="Yang K.Y."/>
            <person name="Wang M.Q."/>
            <person name="Kwok J.S."/>
            <person name="Zeng X."/>
            <person name="Yang Z."/>
            <person name="Xiao X.J."/>
            <person name="Lau C.P."/>
            <person name="Li Y."/>
            <person name="Huang Z.M."/>
            <person name="Ba J.G."/>
            <person name="Yim A.K."/>
            <person name="Ouyang C.Y."/>
            <person name="Ngai S.M."/>
            <person name="Chan T.F."/>
            <person name="Leung E.L."/>
            <person name="Liu L."/>
            <person name="Liu Z.G."/>
            <person name="Tsui S.K."/>
        </authorList>
    </citation>
    <scope>NUCLEOTIDE SEQUENCE [LARGE SCALE GENOMIC DNA]</scope>
    <source>
        <strain evidence="7">Derp</strain>
    </source>
</reference>
<dbReference type="SUPFAM" id="SSF54928">
    <property type="entry name" value="RNA-binding domain, RBD"/>
    <property type="match status" value="1"/>
</dbReference>
<evidence type="ECO:0000256" key="4">
    <source>
        <dbReference type="SAM" id="MobiDB-lite"/>
    </source>
</evidence>
<dbReference type="PROSITE" id="PS50102">
    <property type="entry name" value="RRM"/>
    <property type="match status" value="1"/>
</dbReference>
<keyword evidence="2 3" id="KW-0694">RNA-binding</keyword>
<evidence type="ECO:0000256" key="1">
    <source>
        <dbReference type="ARBA" id="ARBA00022664"/>
    </source>
</evidence>
<evidence type="ECO:0000259" key="6">
    <source>
        <dbReference type="PROSITE" id="PS51025"/>
    </source>
</evidence>
<dbReference type="Proteomes" id="UP000887458">
    <property type="component" value="Unassembled WGS sequence"/>
</dbReference>
<dbReference type="PANTHER" id="PTHR18806:SF4">
    <property type="entry name" value="RNA-BINDING PROTEIN 25"/>
    <property type="match status" value="1"/>
</dbReference>
<reference evidence="7 8" key="2">
    <citation type="journal article" date="2022" name="Mol. Biol. Evol.">
        <title>Comparative Genomics Reveals Insights into the Divergent Evolution of Astigmatic Mites and Household Pest Adaptations.</title>
        <authorList>
            <person name="Xiong Q."/>
            <person name="Wan A.T."/>
            <person name="Liu X."/>
            <person name="Fung C.S."/>
            <person name="Xiao X."/>
            <person name="Malainual N."/>
            <person name="Hou J."/>
            <person name="Wang L."/>
            <person name="Wang M."/>
            <person name="Yang K.Y."/>
            <person name="Cui Y."/>
            <person name="Leung E.L."/>
            <person name="Nong W."/>
            <person name="Shin S.K."/>
            <person name="Au S.W."/>
            <person name="Jeong K.Y."/>
            <person name="Chew F.T."/>
            <person name="Hui J.H."/>
            <person name="Leung T.F."/>
            <person name="Tungtrongchitr A."/>
            <person name="Zhong N."/>
            <person name="Liu Z."/>
            <person name="Tsui S.K."/>
        </authorList>
    </citation>
    <scope>NUCLEOTIDE SEQUENCE [LARGE SCALE GENOMIC DNA]</scope>
    <source>
        <strain evidence="7">Derp</strain>
    </source>
</reference>
<evidence type="ECO:0000259" key="5">
    <source>
        <dbReference type="PROSITE" id="PS50102"/>
    </source>
</evidence>
<feature type="domain" description="RRM" evidence="5">
    <location>
        <begin position="115"/>
        <end position="192"/>
    </location>
</feature>
<evidence type="ECO:0000256" key="3">
    <source>
        <dbReference type="PROSITE-ProRule" id="PRU00176"/>
    </source>
</evidence>
<dbReference type="InterPro" id="IPR052768">
    <property type="entry name" value="RBM25"/>
</dbReference>
<feature type="compositionally biased region" description="Low complexity" evidence="4">
    <location>
        <begin position="582"/>
        <end position="600"/>
    </location>
</feature>
<keyword evidence="1" id="KW-0507">mRNA processing</keyword>
<dbReference type="SUPFAM" id="SSF101233">
    <property type="entry name" value="PWI domain"/>
    <property type="match status" value="1"/>
</dbReference>
<accession>A0ABQ8JVZ8</accession>
<dbReference type="Pfam" id="PF00076">
    <property type="entry name" value="RRM_1"/>
    <property type="match status" value="1"/>
</dbReference>
<dbReference type="PANTHER" id="PTHR18806">
    <property type="entry name" value="RBM25 PROTEIN"/>
    <property type="match status" value="1"/>
</dbReference>
<gene>
    <name evidence="7" type="primary">RBM25</name>
    <name evidence="7" type="ORF">DERP_002901</name>
</gene>
<evidence type="ECO:0000313" key="7">
    <source>
        <dbReference type="EMBL" id="KAH9426801.1"/>
    </source>
</evidence>
<feature type="region of interest" description="Disordered" evidence="4">
    <location>
        <begin position="621"/>
        <end position="669"/>
    </location>
</feature>
<evidence type="ECO:0000313" key="8">
    <source>
        <dbReference type="Proteomes" id="UP000887458"/>
    </source>
</evidence>
<dbReference type="EMBL" id="NJHN03000008">
    <property type="protein sequence ID" value="KAH9426801.1"/>
    <property type="molecule type" value="Genomic_DNA"/>
</dbReference>
<dbReference type="InterPro" id="IPR034268">
    <property type="entry name" value="RBM25_RRM"/>
</dbReference>
<comment type="caution">
    <text evidence="7">The sequence shown here is derived from an EMBL/GenBank/DDBJ whole genome shotgun (WGS) entry which is preliminary data.</text>
</comment>
<feature type="domain" description="PWI" evidence="6">
    <location>
        <begin position="689"/>
        <end position="783"/>
    </location>
</feature>
<feature type="compositionally biased region" description="Polar residues" evidence="4">
    <location>
        <begin position="655"/>
        <end position="669"/>
    </location>
</feature>
<dbReference type="InterPro" id="IPR000504">
    <property type="entry name" value="RRM_dom"/>
</dbReference>
<feature type="region of interest" description="Disordered" evidence="4">
    <location>
        <begin position="237"/>
        <end position="262"/>
    </location>
</feature>
<dbReference type="SMART" id="SM00311">
    <property type="entry name" value="PWI"/>
    <property type="match status" value="1"/>
</dbReference>
<proteinExistence type="predicted"/>
<dbReference type="InterPro" id="IPR012677">
    <property type="entry name" value="Nucleotide-bd_a/b_plait_sf"/>
</dbReference>
<dbReference type="CDD" id="cd12446">
    <property type="entry name" value="RRM_RBM25"/>
    <property type="match status" value="1"/>
</dbReference>
<dbReference type="PROSITE" id="PS51025">
    <property type="entry name" value="PWI"/>
    <property type="match status" value="1"/>
</dbReference>
<dbReference type="InterPro" id="IPR035979">
    <property type="entry name" value="RBD_domain_sf"/>
</dbReference>
<dbReference type="Pfam" id="PF01480">
    <property type="entry name" value="PWI"/>
    <property type="match status" value="1"/>
</dbReference>